<accession>A0A2W5SPQ2</accession>
<keyword evidence="3 7" id="KW-0812">Transmembrane</keyword>
<evidence type="ECO:0000256" key="6">
    <source>
        <dbReference type="SAM" id="MobiDB-lite"/>
    </source>
</evidence>
<dbReference type="PANTHER" id="PTHR36115">
    <property type="entry name" value="PROLINE-RICH ANTIGEN HOMOLOG-RELATED"/>
    <property type="match status" value="1"/>
</dbReference>
<feature type="transmembrane region" description="Helical" evidence="7">
    <location>
        <begin position="369"/>
        <end position="391"/>
    </location>
</feature>
<evidence type="ECO:0000256" key="4">
    <source>
        <dbReference type="ARBA" id="ARBA00022989"/>
    </source>
</evidence>
<evidence type="ECO:0000313" key="10">
    <source>
        <dbReference type="Proteomes" id="UP000249061"/>
    </source>
</evidence>
<protein>
    <recommendedName>
        <fullName evidence="8">RDD domain-containing protein</fullName>
    </recommendedName>
</protein>
<feature type="compositionally biased region" description="Low complexity" evidence="6">
    <location>
        <begin position="169"/>
        <end position="184"/>
    </location>
</feature>
<feature type="domain" description="RDD" evidence="8">
    <location>
        <begin position="274"/>
        <end position="404"/>
    </location>
</feature>
<comment type="subcellular location">
    <subcellularLocation>
        <location evidence="1">Cell membrane</location>
        <topology evidence="1">Multi-pass membrane protein</topology>
    </subcellularLocation>
</comment>
<comment type="caution">
    <text evidence="9">The sequence shown here is derived from an EMBL/GenBank/DDBJ whole genome shotgun (WGS) entry which is preliminary data.</text>
</comment>
<feature type="compositionally biased region" description="Basic and acidic residues" evidence="6">
    <location>
        <begin position="1"/>
        <end position="10"/>
    </location>
</feature>
<feature type="transmembrane region" description="Helical" evidence="7">
    <location>
        <begin position="318"/>
        <end position="342"/>
    </location>
</feature>
<gene>
    <name evidence="9" type="ORF">DI536_33950</name>
</gene>
<name>A0A2W5SPQ2_9BACT</name>
<feature type="compositionally biased region" description="Low complexity" evidence="6">
    <location>
        <begin position="53"/>
        <end position="69"/>
    </location>
</feature>
<evidence type="ECO:0000256" key="7">
    <source>
        <dbReference type="SAM" id="Phobius"/>
    </source>
</evidence>
<dbReference type="InterPro" id="IPR010432">
    <property type="entry name" value="RDD"/>
</dbReference>
<evidence type="ECO:0000256" key="1">
    <source>
        <dbReference type="ARBA" id="ARBA00004651"/>
    </source>
</evidence>
<feature type="compositionally biased region" description="Polar residues" evidence="6">
    <location>
        <begin position="159"/>
        <end position="168"/>
    </location>
</feature>
<dbReference type="InterPro" id="IPR051791">
    <property type="entry name" value="Pra-immunoreactive"/>
</dbReference>
<proteinExistence type="predicted"/>
<keyword evidence="2" id="KW-1003">Cell membrane</keyword>
<dbReference type="PANTHER" id="PTHR36115:SF6">
    <property type="entry name" value="PROLINE-RICH ANTIGEN HOMOLOG"/>
    <property type="match status" value="1"/>
</dbReference>
<dbReference type="AlphaFoldDB" id="A0A2W5SPQ2"/>
<reference evidence="9 10" key="1">
    <citation type="submission" date="2017-08" db="EMBL/GenBank/DDBJ databases">
        <title>Infants hospitalized years apart are colonized by the same room-sourced microbial strains.</title>
        <authorList>
            <person name="Brooks B."/>
            <person name="Olm M.R."/>
            <person name="Firek B.A."/>
            <person name="Baker R."/>
            <person name="Thomas B.C."/>
            <person name="Morowitz M.J."/>
            <person name="Banfield J.F."/>
        </authorList>
    </citation>
    <scope>NUCLEOTIDE SEQUENCE [LARGE SCALE GENOMIC DNA]</scope>
    <source>
        <strain evidence="9">S2_003_000_R2_14</strain>
    </source>
</reference>
<evidence type="ECO:0000259" key="8">
    <source>
        <dbReference type="Pfam" id="PF06271"/>
    </source>
</evidence>
<evidence type="ECO:0000256" key="5">
    <source>
        <dbReference type="ARBA" id="ARBA00023136"/>
    </source>
</evidence>
<evidence type="ECO:0000256" key="3">
    <source>
        <dbReference type="ARBA" id="ARBA00022692"/>
    </source>
</evidence>
<evidence type="ECO:0000256" key="2">
    <source>
        <dbReference type="ARBA" id="ARBA00022475"/>
    </source>
</evidence>
<sequence>MSSNDPKKPFDSAPSETPDLLQQDLSLDRRRRVPTFQELQTVSAPPPQPQPVPTQKVPPNLVPRQAAQTAPPPPRTAPPTQAERWVAQQRPQLATPTQPVNPVAAAPQQPRVAPPSPTAFAQQQPPRPAQPLPQVRPIALSQSAVVPDGQRAPARPQPVHQSAPPQQQRATAPVRPAVTVAQRPHTPPPSPEEALAAQRQEVFSAQATSDVLERPTMQQGAPQRPAVLPPELMVTQPGTPGPFAQKTARPAPAPKPVENAERVVTDDVIRAEPAALWRRMGAWLFDLAFVVGLVAGFLFIAVTVIAPKNLTLAQQLALLAVPGAALAGVLAFVYTTLFAFLWNGRTPGRRALGIHLVDTSGHAPGPVRALLRAGLSLVSFSLFLSGFWLALFDRHGQTLHDKLTRTFVVRLQDA</sequence>
<evidence type="ECO:0000313" key="9">
    <source>
        <dbReference type="EMBL" id="PZR04600.1"/>
    </source>
</evidence>
<keyword evidence="4 7" id="KW-1133">Transmembrane helix</keyword>
<feature type="compositionally biased region" description="Low complexity" evidence="6">
    <location>
        <begin position="94"/>
        <end position="111"/>
    </location>
</feature>
<organism evidence="9 10">
    <name type="scientific">Archangium gephyra</name>
    <dbReference type="NCBI Taxonomy" id="48"/>
    <lineage>
        <taxon>Bacteria</taxon>
        <taxon>Pseudomonadati</taxon>
        <taxon>Myxococcota</taxon>
        <taxon>Myxococcia</taxon>
        <taxon>Myxococcales</taxon>
        <taxon>Cystobacterineae</taxon>
        <taxon>Archangiaceae</taxon>
        <taxon>Archangium</taxon>
    </lineage>
</organism>
<dbReference type="Proteomes" id="UP000249061">
    <property type="component" value="Unassembled WGS sequence"/>
</dbReference>
<feature type="region of interest" description="Disordered" evidence="6">
    <location>
        <begin position="1"/>
        <end position="195"/>
    </location>
</feature>
<feature type="transmembrane region" description="Helical" evidence="7">
    <location>
        <begin position="283"/>
        <end position="306"/>
    </location>
</feature>
<keyword evidence="5 7" id="KW-0472">Membrane</keyword>
<dbReference type="EMBL" id="QFQP01000055">
    <property type="protein sequence ID" value="PZR04600.1"/>
    <property type="molecule type" value="Genomic_DNA"/>
</dbReference>
<dbReference type="GO" id="GO:0005886">
    <property type="term" value="C:plasma membrane"/>
    <property type="evidence" value="ECO:0007669"/>
    <property type="project" value="UniProtKB-SubCell"/>
</dbReference>
<dbReference type="Pfam" id="PF06271">
    <property type="entry name" value="RDD"/>
    <property type="match status" value="1"/>
</dbReference>